<dbReference type="InterPro" id="IPR036582">
    <property type="entry name" value="Mao_N_sf"/>
</dbReference>
<evidence type="ECO:0000259" key="3">
    <source>
        <dbReference type="PROSITE" id="PS51677"/>
    </source>
</evidence>
<dbReference type="Pfam" id="PF07833">
    <property type="entry name" value="Cu_amine_oxidN1"/>
    <property type="match status" value="1"/>
</dbReference>
<dbReference type="CDD" id="cd10918">
    <property type="entry name" value="CE4_NodB_like_5s_6s"/>
    <property type="match status" value="1"/>
</dbReference>
<reference evidence="4 5" key="1">
    <citation type="submission" date="2023-07" db="EMBL/GenBank/DDBJ databases">
        <title>Genomic Encyclopedia of Type Strains, Phase IV (KMG-IV): sequencing the most valuable type-strain genomes for metagenomic binning, comparative biology and taxonomic classification.</title>
        <authorList>
            <person name="Goeker M."/>
        </authorList>
    </citation>
    <scope>NUCLEOTIDE SEQUENCE [LARGE SCALE GENOMIC DNA]</scope>
    <source>
        <strain evidence="4 5">DSM 23837</strain>
    </source>
</reference>
<evidence type="ECO:0000313" key="5">
    <source>
        <dbReference type="Proteomes" id="UP001223586"/>
    </source>
</evidence>
<dbReference type="Pfam" id="PF01522">
    <property type="entry name" value="Polysacc_deac_1"/>
    <property type="match status" value="1"/>
</dbReference>
<comment type="caution">
    <text evidence="4">The sequence shown here is derived from an EMBL/GenBank/DDBJ whole genome shotgun (WGS) entry which is preliminary data.</text>
</comment>
<dbReference type="SUPFAM" id="SSF55383">
    <property type="entry name" value="Copper amine oxidase, domain N"/>
    <property type="match status" value="1"/>
</dbReference>
<name>A0ABT9WVC3_9BACI</name>
<organism evidence="4 5">
    <name type="scientific">Bacillus chungangensis</name>
    <dbReference type="NCBI Taxonomy" id="587633"/>
    <lineage>
        <taxon>Bacteria</taxon>
        <taxon>Bacillati</taxon>
        <taxon>Bacillota</taxon>
        <taxon>Bacilli</taxon>
        <taxon>Bacillales</taxon>
        <taxon>Bacillaceae</taxon>
        <taxon>Bacillus</taxon>
    </lineage>
</organism>
<dbReference type="PANTHER" id="PTHR34216:SF3">
    <property type="entry name" value="POLY-BETA-1,6-N-ACETYL-D-GLUCOSAMINE N-DEACETYLASE"/>
    <property type="match status" value="1"/>
</dbReference>
<evidence type="ECO:0000313" key="4">
    <source>
        <dbReference type="EMBL" id="MDQ0177155.1"/>
    </source>
</evidence>
<dbReference type="InterPro" id="IPR011330">
    <property type="entry name" value="Glyco_hydro/deAcase_b/a-brl"/>
</dbReference>
<keyword evidence="5" id="KW-1185">Reference proteome</keyword>
<dbReference type="PROSITE" id="PS51677">
    <property type="entry name" value="NODB"/>
    <property type="match status" value="1"/>
</dbReference>
<dbReference type="Gene3D" id="3.30.457.10">
    <property type="entry name" value="Copper amine oxidase-like, N-terminal domain"/>
    <property type="match status" value="1"/>
</dbReference>
<dbReference type="Proteomes" id="UP001223586">
    <property type="component" value="Unassembled WGS sequence"/>
</dbReference>
<dbReference type="InterPro" id="IPR012854">
    <property type="entry name" value="Cu_amine_oxidase-like_N"/>
</dbReference>
<evidence type="ECO:0000256" key="1">
    <source>
        <dbReference type="ARBA" id="ARBA00004613"/>
    </source>
</evidence>
<accession>A0ABT9WVC3</accession>
<dbReference type="EMBL" id="JAUSTT010000019">
    <property type="protein sequence ID" value="MDQ0177155.1"/>
    <property type="molecule type" value="Genomic_DNA"/>
</dbReference>
<keyword evidence="2" id="KW-0732">Signal</keyword>
<dbReference type="InterPro" id="IPR051398">
    <property type="entry name" value="Polysacch_Deacetylase"/>
</dbReference>
<evidence type="ECO:0000256" key="2">
    <source>
        <dbReference type="ARBA" id="ARBA00022729"/>
    </source>
</evidence>
<dbReference type="InterPro" id="IPR002509">
    <property type="entry name" value="NODB_dom"/>
</dbReference>
<proteinExistence type="predicted"/>
<gene>
    <name evidence="4" type="ORF">J2S08_003034</name>
</gene>
<feature type="domain" description="NodB homology" evidence="3">
    <location>
        <begin position="211"/>
        <end position="413"/>
    </location>
</feature>
<dbReference type="Gene3D" id="3.20.20.370">
    <property type="entry name" value="Glycoside hydrolase/deacetylase"/>
    <property type="match status" value="1"/>
</dbReference>
<protein>
    <submittedName>
        <fullName evidence="4">Peptidoglycan/xylan/chitin deacetylase (PgdA/CDA1 family)</fullName>
    </submittedName>
</protein>
<sequence length="413" mass="47086">MKTRIFILVSLVLCFSILLFFNSNILGKKNNYQVYIDGEKIDTSNVQSKNGKILLPLQELAAHLDTDVDWNEEEKKLTLAHNDDSIIFFANEKVIEKDGKKQHTDEELVIEKAKLMVPLRFFADLLGFSVKWEQAQKAAMIDTDMDTDEPFEAAAIPILMYHHFAENVSNAIIPPHEFEEQMHVLHEQGYNTIHEHDLLLAMEGKKPLPEKPILITIDDGYESNYTHVFPVLKQLNMKATIYPIVKEMRELNTTPYKPNALPKLSWEQIREMYQTGLVEFQSHTYDMHIKGTTANGSEQPLIMEPIYINEKLETEAEYEERVLHDIQLSKSIIEEKVGNKVISLAYPFGGVSEEAIQLLQQSGYKMALTTSHGANKTDNPPYRLNRINVGPGTSGSELVSIIEEEIAKLEADK</sequence>
<comment type="subcellular location">
    <subcellularLocation>
        <location evidence="1">Secreted</location>
    </subcellularLocation>
</comment>
<dbReference type="PANTHER" id="PTHR34216">
    <property type="match status" value="1"/>
</dbReference>
<dbReference type="RefSeq" id="WP_307230909.1">
    <property type="nucleotide sequence ID" value="NZ_JAUSTT010000019.1"/>
</dbReference>
<dbReference type="SUPFAM" id="SSF88713">
    <property type="entry name" value="Glycoside hydrolase/deacetylase"/>
    <property type="match status" value="1"/>
</dbReference>